<reference evidence="1 2" key="1">
    <citation type="submission" date="2019-04" db="EMBL/GenBank/DDBJ databases">
        <title>An improved genome assembly and genetic linkage map for asparagus bean, Vigna unguiculata ssp. sesquipedialis.</title>
        <authorList>
            <person name="Xia Q."/>
            <person name="Zhang R."/>
            <person name="Dong Y."/>
        </authorList>
    </citation>
    <scope>NUCLEOTIDE SEQUENCE [LARGE SCALE GENOMIC DNA]</scope>
    <source>
        <tissue evidence="1">Leaf</tissue>
    </source>
</reference>
<evidence type="ECO:0000313" key="1">
    <source>
        <dbReference type="EMBL" id="QCE10309.1"/>
    </source>
</evidence>
<dbReference type="Proteomes" id="UP000501690">
    <property type="component" value="Linkage Group LG10"/>
</dbReference>
<protein>
    <submittedName>
        <fullName evidence="1">Uncharacterized protein</fullName>
    </submittedName>
</protein>
<evidence type="ECO:0000313" key="2">
    <source>
        <dbReference type="Proteomes" id="UP000501690"/>
    </source>
</evidence>
<gene>
    <name evidence="1" type="ORF">DEO72_LG10g1537</name>
</gene>
<sequence>MCIRDSIKHPNHSTVSPSISLRLRGLAQARRARSGDVYKRQHQTSKSQHCLAQHLAQAEGSRSGETCSLRRASDVYKRQILNNSASCFNIYGAFVVLWCLCRGLPMVAPVKFSWFEATLNVHEMCIRDRIGSSLPVLLHGCDVRGCSFLRRSSTWLMGADGRGSRGQQGNGDPAA</sequence>
<dbReference type="EMBL" id="CP039354">
    <property type="protein sequence ID" value="QCE10309.1"/>
    <property type="molecule type" value="Genomic_DNA"/>
</dbReference>
<accession>A0A4D6NCP6</accession>
<dbReference type="AlphaFoldDB" id="A0A4D6NCP6"/>
<name>A0A4D6NCP6_VIGUN</name>
<proteinExistence type="predicted"/>
<keyword evidence="2" id="KW-1185">Reference proteome</keyword>
<organism evidence="1 2">
    <name type="scientific">Vigna unguiculata</name>
    <name type="common">Cowpea</name>
    <dbReference type="NCBI Taxonomy" id="3917"/>
    <lineage>
        <taxon>Eukaryota</taxon>
        <taxon>Viridiplantae</taxon>
        <taxon>Streptophyta</taxon>
        <taxon>Embryophyta</taxon>
        <taxon>Tracheophyta</taxon>
        <taxon>Spermatophyta</taxon>
        <taxon>Magnoliopsida</taxon>
        <taxon>eudicotyledons</taxon>
        <taxon>Gunneridae</taxon>
        <taxon>Pentapetalae</taxon>
        <taxon>rosids</taxon>
        <taxon>fabids</taxon>
        <taxon>Fabales</taxon>
        <taxon>Fabaceae</taxon>
        <taxon>Papilionoideae</taxon>
        <taxon>50 kb inversion clade</taxon>
        <taxon>NPAAA clade</taxon>
        <taxon>indigoferoid/millettioid clade</taxon>
        <taxon>Phaseoleae</taxon>
        <taxon>Vigna</taxon>
    </lineage>
</organism>